<dbReference type="AlphaFoldDB" id="A0A939BNS5"/>
<evidence type="ECO:0000259" key="1">
    <source>
        <dbReference type="Pfam" id="PF00717"/>
    </source>
</evidence>
<keyword evidence="3" id="KW-1185">Reference proteome</keyword>
<dbReference type="Pfam" id="PF00717">
    <property type="entry name" value="Peptidase_S24"/>
    <property type="match status" value="1"/>
</dbReference>
<dbReference type="InterPro" id="IPR015927">
    <property type="entry name" value="Peptidase_S24_S26A/B/C"/>
</dbReference>
<feature type="domain" description="Peptidase S24/S26A/S26B/S26C" evidence="1">
    <location>
        <begin position="104"/>
        <end position="203"/>
    </location>
</feature>
<dbReference type="RefSeq" id="WP_204700462.1">
    <property type="nucleotide sequence ID" value="NZ_JAFBDQ010000002.1"/>
</dbReference>
<dbReference type="EMBL" id="JAFBDQ010000002">
    <property type="protein sequence ID" value="MBM7555743.1"/>
    <property type="molecule type" value="Genomic_DNA"/>
</dbReference>
<dbReference type="Gene3D" id="2.10.109.10">
    <property type="entry name" value="Umud Fragment, subunit A"/>
    <property type="match status" value="1"/>
</dbReference>
<dbReference type="InterPro" id="IPR039418">
    <property type="entry name" value="LexA-like"/>
</dbReference>
<dbReference type="Proteomes" id="UP000774000">
    <property type="component" value="Unassembled WGS sequence"/>
</dbReference>
<gene>
    <name evidence="2" type="ORF">JOC47_000568</name>
</gene>
<sequence length="210" mass="23976">MFNKKKFKELINHAIGDRSITQYSEESNVNRTYISKIINESLDNPPSPEILKKLASYSEGRVSYKELMLVAGYLNKSQINTSIKKENLVKGPVIKDLRQRVFNTANIEQYKTIHFQSIDITNPFFFHAKDNSMINQGIKKDSLILIDQQATINNKDIIACTVESRELIRKIEQSKEKITLTAAHPDYKAITIDKNKVNIIGKCITSVTNL</sequence>
<proteinExistence type="predicted"/>
<evidence type="ECO:0000313" key="2">
    <source>
        <dbReference type="EMBL" id="MBM7555743.1"/>
    </source>
</evidence>
<organism evidence="2 3">
    <name type="scientific">Halanaerobacter jeridensis</name>
    <dbReference type="NCBI Taxonomy" id="706427"/>
    <lineage>
        <taxon>Bacteria</taxon>
        <taxon>Bacillati</taxon>
        <taxon>Bacillota</taxon>
        <taxon>Clostridia</taxon>
        <taxon>Halanaerobiales</taxon>
        <taxon>Halobacteroidaceae</taxon>
        <taxon>Halanaerobacter</taxon>
    </lineage>
</organism>
<dbReference type="SUPFAM" id="SSF51306">
    <property type="entry name" value="LexA/Signal peptidase"/>
    <property type="match status" value="1"/>
</dbReference>
<protein>
    <submittedName>
        <fullName evidence="2">SOS-response transcriptional repressor LexA</fullName>
    </submittedName>
</protein>
<evidence type="ECO:0000313" key="3">
    <source>
        <dbReference type="Proteomes" id="UP000774000"/>
    </source>
</evidence>
<dbReference type="CDD" id="cd06529">
    <property type="entry name" value="S24_LexA-like"/>
    <property type="match status" value="1"/>
</dbReference>
<accession>A0A939BNS5</accession>
<comment type="caution">
    <text evidence="2">The sequence shown here is derived from an EMBL/GenBank/DDBJ whole genome shotgun (WGS) entry which is preliminary data.</text>
</comment>
<dbReference type="InterPro" id="IPR036286">
    <property type="entry name" value="LexA/Signal_pep-like_sf"/>
</dbReference>
<name>A0A939BNS5_9FIRM</name>
<reference evidence="2" key="1">
    <citation type="submission" date="2021-01" db="EMBL/GenBank/DDBJ databases">
        <title>Genomic Encyclopedia of Type Strains, Phase IV (KMG-IV): sequencing the most valuable type-strain genomes for metagenomic binning, comparative biology and taxonomic classification.</title>
        <authorList>
            <person name="Goeker M."/>
        </authorList>
    </citation>
    <scope>NUCLEOTIDE SEQUENCE</scope>
    <source>
        <strain evidence="2">DSM 23230</strain>
    </source>
</reference>